<reference evidence="1 2" key="1">
    <citation type="submission" date="2023-03" db="EMBL/GenBank/DDBJ databases">
        <title>Muricauda XX sp. nov. and Muricauda XXX sp. nov., two novel species isolated from Okinawa Trough.</title>
        <authorList>
            <person name="Cao W."/>
            <person name="Deng X."/>
        </authorList>
    </citation>
    <scope>NUCLEOTIDE SEQUENCE [LARGE SCALE GENOMIC DNA]</scope>
    <source>
        <strain evidence="1 2">334s03</strain>
    </source>
</reference>
<name>A0ABT5Y4J0_9FLAO</name>
<proteinExistence type="predicted"/>
<dbReference type="RefSeq" id="WP_275617412.1">
    <property type="nucleotide sequence ID" value="NZ_JARFVB010000038.1"/>
</dbReference>
<dbReference type="EMBL" id="JARFVB010000038">
    <property type="protein sequence ID" value="MDF0718369.1"/>
    <property type="molecule type" value="Genomic_DNA"/>
</dbReference>
<protein>
    <recommendedName>
        <fullName evidence="3">Gliding motility-associated C-terminal domain-containing protein</fullName>
    </recommendedName>
</protein>
<evidence type="ECO:0000313" key="1">
    <source>
        <dbReference type="EMBL" id="MDF0718369.1"/>
    </source>
</evidence>
<sequence>NINNIPIINVDLSSDPTTCGGSDGSISLIFGNVPNGNHDIFHDAGVFNAVPVNAGSAVVNGLPAGNYNNLRITVAGCTSTDDPDVTLTAPAAPDIDPMPDVNACDQYVLPAITGNDLTGNQAYYDLPGGNGNQYNPLTIFNIVGSTTLYIYDQNGTCSDQESFVLTIDQQPTADAHEPDATTAFQECGLTHQVDALAAIGTGTWTQQSGPGTLTFATNANDPDQTLAVDAYGTYTFRWTDINGSCSDFDEITVEFFEPPTVAEAGTDIAQCDNPDFAMAANAPAVGTGTWTQTAGPPLIIVNINDPATTVTGLPAGSSATLRWTIANGTCPDSFDQVVITNDQQPLADAPTDVESCDSYILPALANGNYFDAPNGGGNALAAGDAINATTTLYVFSPGTGSCPDVENSFTVTINNTPDVFDLVDTEACDSFVLPAINGNNLSGNEAYYDAPGGTGTQYNPTDVIATSGTYYIYDQTATTPNCFDQESFILTITPSPTVDAGSDEEICQGAAIDLSSSSTVPAESNTASLSWATAGDGSFDDNTLLLPVYIPGPNDIVNGSVVLTLTANGNGSCPDTFDTMTLTITPAPTVDAGSNEQICQGDVLDLATSAIQPTANGSGSLAWATSGDGSFDDNNLLLPVYTPGPNDIVNGSVVLTLTANGNGSCPPVFDAMALNINNIPIINVDLSSDPTTCGGSDGSISLIFGNVPNGNHD</sequence>
<comment type="caution">
    <text evidence="1">The sequence shown here is derived from an EMBL/GenBank/DDBJ whole genome shotgun (WGS) entry which is preliminary data.</text>
</comment>
<dbReference type="Proteomes" id="UP001221366">
    <property type="component" value="Unassembled WGS sequence"/>
</dbReference>
<accession>A0ABT5Y4J0</accession>
<feature type="non-terminal residue" evidence="1">
    <location>
        <position position="713"/>
    </location>
</feature>
<evidence type="ECO:0000313" key="2">
    <source>
        <dbReference type="Proteomes" id="UP001221366"/>
    </source>
</evidence>
<feature type="non-terminal residue" evidence="1">
    <location>
        <position position="1"/>
    </location>
</feature>
<organism evidence="1 2">
    <name type="scientific">Flagellimonas yonaguniensis</name>
    <dbReference type="NCBI Taxonomy" id="3031325"/>
    <lineage>
        <taxon>Bacteria</taxon>
        <taxon>Pseudomonadati</taxon>
        <taxon>Bacteroidota</taxon>
        <taxon>Flavobacteriia</taxon>
        <taxon>Flavobacteriales</taxon>
        <taxon>Flavobacteriaceae</taxon>
        <taxon>Flagellimonas</taxon>
    </lineage>
</organism>
<gene>
    <name evidence="1" type="ORF">PY092_19600</name>
</gene>
<evidence type="ECO:0008006" key="3">
    <source>
        <dbReference type="Google" id="ProtNLM"/>
    </source>
</evidence>
<keyword evidence="2" id="KW-1185">Reference proteome</keyword>